<gene>
    <name evidence="2" type="ORF">SAMN05660284_00975</name>
</gene>
<dbReference type="AlphaFoldDB" id="A0A1I4XDD8"/>
<dbReference type="GO" id="GO:0004519">
    <property type="term" value="F:endonuclease activity"/>
    <property type="evidence" value="ECO:0007669"/>
    <property type="project" value="UniProtKB-KW"/>
</dbReference>
<dbReference type="Pfam" id="PF03372">
    <property type="entry name" value="Exo_endo_phos"/>
    <property type="match status" value="1"/>
</dbReference>
<dbReference type="OrthoDB" id="9793162at2"/>
<keyword evidence="2" id="KW-0540">Nuclease</keyword>
<dbReference type="SUPFAM" id="SSF56219">
    <property type="entry name" value="DNase I-like"/>
    <property type="match status" value="1"/>
</dbReference>
<keyword evidence="2" id="KW-0269">Exonuclease</keyword>
<proteinExistence type="predicted"/>
<protein>
    <submittedName>
        <fullName evidence="2">Metal-dependent hydrolase, endonuclease/exonuclease/phosphatase family</fullName>
    </submittedName>
</protein>
<dbReference type="InterPro" id="IPR036691">
    <property type="entry name" value="Endo/exonu/phosph_ase_sf"/>
</dbReference>
<dbReference type="EMBL" id="FOVE01000005">
    <property type="protein sequence ID" value="SFN23907.1"/>
    <property type="molecule type" value="Genomic_DNA"/>
</dbReference>
<dbReference type="Gene3D" id="3.60.10.10">
    <property type="entry name" value="Endonuclease/exonuclease/phosphatase"/>
    <property type="match status" value="1"/>
</dbReference>
<dbReference type="InterPro" id="IPR051916">
    <property type="entry name" value="GPI-anchor_lipid_remodeler"/>
</dbReference>
<evidence type="ECO:0000313" key="2">
    <source>
        <dbReference type="EMBL" id="SFN23907.1"/>
    </source>
</evidence>
<sequence>MEKRLRVASYNIHKGVSFFNGRLVLHEVRQELSRLAPDLVFLQEVQGEHRRRASRFAAWPQAPQHEFLAGDDLACVYGRNANYHEGHHGNALLSRYPVLRWQNVDLTLHRREQRGLLHCVLQPPGWNQPLHALCVHLNLLARDRRKQLALLSEHVETNVPAHEPLLLAGDFNDWRREATHVLASDLGLAEAFETLHGAPARSFPARLPLLQLDRIYSRGFSVEEANVLAHDAWVGLSDHAPLFAVMHYRG</sequence>
<keyword evidence="2" id="KW-0255">Endonuclease</keyword>
<feature type="domain" description="Endonuclease/exonuclease/phosphatase" evidence="1">
    <location>
        <begin position="9"/>
        <end position="239"/>
    </location>
</feature>
<dbReference type="GO" id="GO:0004527">
    <property type="term" value="F:exonuclease activity"/>
    <property type="evidence" value="ECO:0007669"/>
    <property type="project" value="UniProtKB-KW"/>
</dbReference>
<evidence type="ECO:0000259" key="1">
    <source>
        <dbReference type="Pfam" id="PF03372"/>
    </source>
</evidence>
<dbReference type="STRING" id="83765.SAMN05660284_00975"/>
<reference evidence="3" key="1">
    <citation type="submission" date="2016-10" db="EMBL/GenBank/DDBJ databases">
        <authorList>
            <person name="Varghese N."/>
            <person name="Submissions S."/>
        </authorList>
    </citation>
    <scope>NUCLEOTIDE SEQUENCE [LARGE SCALE GENOMIC DNA]</scope>
    <source>
        <strain evidence="3">DSM 6150</strain>
    </source>
</reference>
<evidence type="ECO:0000313" key="3">
    <source>
        <dbReference type="Proteomes" id="UP000242869"/>
    </source>
</evidence>
<dbReference type="InterPro" id="IPR005135">
    <property type="entry name" value="Endo/exonuclease/phosphatase"/>
</dbReference>
<dbReference type="PANTHER" id="PTHR14859">
    <property type="entry name" value="CALCOFLUOR WHITE HYPERSENSITIVE PROTEIN PRECURSOR"/>
    <property type="match status" value="1"/>
</dbReference>
<dbReference type="RefSeq" id="WP_091192099.1">
    <property type="nucleotide sequence ID" value="NZ_FOVE01000005.1"/>
</dbReference>
<keyword evidence="3" id="KW-1185">Reference proteome</keyword>
<keyword evidence="2" id="KW-0378">Hydrolase</keyword>
<dbReference type="Proteomes" id="UP000242869">
    <property type="component" value="Unassembled WGS sequence"/>
</dbReference>
<dbReference type="PANTHER" id="PTHR14859:SF1">
    <property type="entry name" value="PGAP2-INTERACTING PROTEIN"/>
    <property type="match status" value="1"/>
</dbReference>
<dbReference type="GO" id="GO:0016020">
    <property type="term" value="C:membrane"/>
    <property type="evidence" value="ECO:0007669"/>
    <property type="project" value="GOC"/>
</dbReference>
<dbReference type="GO" id="GO:0006506">
    <property type="term" value="P:GPI anchor biosynthetic process"/>
    <property type="evidence" value="ECO:0007669"/>
    <property type="project" value="TreeGrafter"/>
</dbReference>
<accession>A0A1I4XDD8</accession>
<name>A0A1I4XDD8_9NEIS</name>
<organism evidence="2 3">
    <name type="scientific">Formivibrio citricus</name>
    <dbReference type="NCBI Taxonomy" id="83765"/>
    <lineage>
        <taxon>Bacteria</taxon>
        <taxon>Pseudomonadati</taxon>
        <taxon>Pseudomonadota</taxon>
        <taxon>Betaproteobacteria</taxon>
        <taxon>Neisseriales</taxon>
        <taxon>Chitinibacteraceae</taxon>
        <taxon>Formivibrio</taxon>
    </lineage>
</organism>